<dbReference type="Pfam" id="PF11780">
    <property type="entry name" value="DUF3318"/>
    <property type="match status" value="1"/>
</dbReference>
<accession>B8HUY2</accession>
<dbReference type="STRING" id="395961.Cyan7425_0641"/>
<dbReference type="OrthoDB" id="455481at2"/>
<proteinExistence type="predicted"/>
<dbReference type="AlphaFoldDB" id="B8HUY2"/>
<reference evidence="1" key="1">
    <citation type="submission" date="2009-01" db="EMBL/GenBank/DDBJ databases">
        <title>Complete sequence of chromosome Cyanothece sp. PCC 7425.</title>
        <authorList>
            <consortium name="US DOE Joint Genome Institute"/>
            <person name="Lucas S."/>
            <person name="Copeland A."/>
            <person name="Lapidus A."/>
            <person name="Glavina del Rio T."/>
            <person name="Dalin E."/>
            <person name="Tice H."/>
            <person name="Bruce D."/>
            <person name="Goodwin L."/>
            <person name="Pitluck S."/>
            <person name="Sims D."/>
            <person name="Meineke L."/>
            <person name="Brettin T."/>
            <person name="Detter J.C."/>
            <person name="Han C."/>
            <person name="Larimer F."/>
            <person name="Land M."/>
            <person name="Hauser L."/>
            <person name="Kyrpides N."/>
            <person name="Ovchinnikova G."/>
            <person name="Liberton M."/>
            <person name="Stoeckel J."/>
            <person name="Banerjee A."/>
            <person name="Singh A."/>
            <person name="Page L."/>
            <person name="Sato H."/>
            <person name="Zhao L."/>
            <person name="Sherman L."/>
            <person name="Pakrasi H."/>
            <person name="Richardson P."/>
        </authorList>
    </citation>
    <scope>NUCLEOTIDE SEQUENCE</scope>
    <source>
        <strain evidence="1">PCC 7425</strain>
    </source>
</reference>
<protein>
    <recommendedName>
        <fullName evidence="2">DUF3318 domain-containing protein</fullName>
    </recommendedName>
</protein>
<dbReference type="KEGG" id="cyn:Cyan7425_0641"/>
<evidence type="ECO:0008006" key="2">
    <source>
        <dbReference type="Google" id="ProtNLM"/>
    </source>
</evidence>
<dbReference type="HOGENOM" id="CLU_1282684_0_0_3"/>
<dbReference type="eggNOG" id="COG0501">
    <property type="taxonomic scope" value="Bacteria"/>
</dbReference>
<sequence length="199" mass="22133">MNAEPEIRRLLDTMPASGRMRSKIVSRPQQAEVITYRIPFPWGDRPIAINFALWSRIPRPERDLLILRAVAWLNASNWLKPELYQGIFLSGLAGGLVQLSQGDALGVLVGGGLSAIAGVQIWRSHHGVRIDLDADIEAVRVAQRRGYSETEAAQHLLRAIQTVAQLENRSSLDFTELIRTQNLRAIAGLSPETIPETLR</sequence>
<dbReference type="EMBL" id="CP001344">
    <property type="protein sequence ID" value="ACL43029.1"/>
    <property type="molecule type" value="Genomic_DNA"/>
</dbReference>
<evidence type="ECO:0000313" key="1">
    <source>
        <dbReference type="EMBL" id="ACL43029.1"/>
    </source>
</evidence>
<organism evidence="1">
    <name type="scientific">Cyanothece sp. (strain PCC 7425 / ATCC 29141)</name>
    <dbReference type="NCBI Taxonomy" id="395961"/>
    <lineage>
        <taxon>Bacteria</taxon>
        <taxon>Bacillati</taxon>
        <taxon>Cyanobacteriota</taxon>
        <taxon>Cyanophyceae</taxon>
        <taxon>Gomontiellales</taxon>
        <taxon>Cyanothecaceae</taxon>
        <taxon>Cyanothece</taxon>
    </lineage>
</organism>
<name>B8HUY2_CYAP4</name>
<gene>
    <name evidence="1" type="ordered locus">Cyan7425_0641</name>
</gene>
<dbReference type="InterPro" id="IPR021751">
    <property type="entry name" value="DUF3318"/>
</dbReference>